<feature type="binding site" evidence="6">
    <location>
        <position position="401"/>
    </location>
    <ligand>
        <name>Mg(2+)</name>
        <dbReference type="ChEBI" id="CHEBI:18420"/>
    </ligand>
</feature>
<gene>
    <name evidence="6" type="primary">ppk</name>
    <name evidence="12" type="ORF">HMPREF9195_00574</name>
</gene>
<feature type="binding site" evidence="6">
    <location>
        <position position="494"/>
    </location>
    <ligand>
        <name>ATP</name>
        <dbReference type="ChEBI" id="CHEBI:30616"/>
    </ligand>
</feature>
<dbReference type="Gene3D" id="3.30.870.10">
    <property type="entry name" value="Endonuclease Chain A"/>
    <property type="match status" value="2"/>
</dbReference>
<name>A0AA87NTV4_TREMD</name>
<reference evidence="12 13" key="1">
    <citation type="submission" date="2013-04" db="EMBL/GenBank/DDBJ databases">
        <title>The Genome Sequence of Treponema medium ATCC 700293.</title>
        <authorList>
            <consortium name="The Broad Institute Genomics Platform"/>
            <person name="Earl A."/>
            <person name="Ward D."/>
            <person name="Feldgarden M."/>
            <person name="Gevers D."/>
            <person name="Leonetti C."/>
            <person name="Blanton J.M."/>
            <person name="Dewhirst F.E."/>
            <person name="Izard J."/>
            <person name="Walker B."/>
            <person name="Young S."/>
            <person name="Zeng Q."/>
            <person name="Gargeya S."/>
            <person name="Fitzgerald M."/>
            <person name="Haas B."/>
            <person name="Abouelleil A."/>
            <person name="Allen A.W."/>
            <person name="Alvarado L."/>
            <person name="Arachchi H.M."/>
            <person name="Berlin A.M."/>
            <person name="Chapman S.B."/>
            <person name="Gainer-Dewar J."/>
            <person name="Goldberg J."/>
            <person name="Griggs A."/>
            <person name="Gujja S."/>
            <person name="Hansen M."/>
            <person name="Howarth C."/>
            <person name="Imamovic A."/>
            <person name="Ireland A."/>
            <person name="Larimer J."/>
            <person name="McCowan C."/>
            <person name="Murphy C."/>
            <person name="Pearson M."/>
            <person name="Poon T.W."/>
            <person name="Priest M."/>
            <person name="Roberts A."/>
            <person name="Saif S."/>
            <person name="Shea T."/>
            <person name="Sisk P."/>
            <person name="Sykes S."/>
            <person name="Wortman J."/>
            <person name="Nusbaum C."/>
            <person name="Birren B."/>
        </authorList>
    </citation>
    <scope>NUCLEOTIDE SEQUENCE [LARGE SCALE GENOMIC DNA]</scope>
    <source>
        <strain evidence="12 13">ATCC 700293</strain>
    </source>
</reference>
<dbReference type="InterPro" id="IPR025198">
    <property type="entry name" value="PPK_N_dom"/>
</dbReference>
<dbReference type="Proteomes" id="UP000014634">
    <property type="component" value="Unassembled WGS sequence"/>
</dbReference>
<dbReference type="SUPFAM" id="SSF140356">
    <property type="entry name" value="PPK N-terminal domain-like"/>
    <property type="match status" value="1"/>
</dbReference>
<comment type="catalytic activity">
    <reaction evidence="6 7">
        <text>[phosphate](n) + ATP = [phosphate](n+1) + ADP</text>
        <dbReference type="Rhea" id="RHEA:19573"/>
        <dbReference type="Rhea" id="RHEA-COMP:9859"/>
        <dbReference type="Rhea" id="RHEA-COMP:14280"/>
        <dbReference type="ChEBI" id="CHEBI:16838"/>
        <dbReference type="ChEBI" id="CHEBI:30616"/>
        <dbReference type="ChEBI" id="CHEBI:456216"/>
        <dbReference type="EC" id="2.7.4.1"/>
    </reaction>
</comment>
<dbReference type="GO" id="GO:0009358">
    <property type="term" value="C:polyphosphate kinase complex"/>
    <property type="evidence" value="ECO:0007669"/>
    <property type="project" value="InterPro"/>
</dbReference>
<dbReference type="InterPro" id="IPR036832">
    <property type="entry name" value="PPK_N_dom_sf"/>
</dbReference>
<feature type="binding site" evidence="6">
    <location>
        <position position="431"/>
    </location>
    <ligand>
        <name>Mg(2+)</name>
        <dbReference type="ChEBI" id="CHEBI:18420"/>
    </ligand>
</feature>
<feature type="binding site" evidence="6">
    <location>
        <position position="42"/>
    </location>
    <ligand>
        <name>ATP</name>
        <dbReference type="ChEBI" id="CHEBI:30616"/>
    </ligand>
</feature>
<dbReference type="GO" id="GO:0046872">
    <property type="term" value="F:metal ion binding"/>
    <property type="evidence" value="ECO:0007669"/>
    <property type="project" value="UniProtKB-KW"/>
</dbReference>
<dbReference type="InterPro" id="IPR025200">
    <property type="entry name" value="PPK_C_dom2"/>
</dbReference>
<dbReference type="RefSeq" id="WP_016522555.1">
    <property type="nucleotide sequence ID" value="NZ_KE332517.1"/>
</dbReference>
<dbReference type="NCBIfam" id="NF003921">
    <property type="entry name" value="PRK05443.2-2"/>
    <property type="match status" value="1"/>
</dbReference>
<proteinExistence type="inferred from homology"/>
<dbReference type="Pfam" id="PF13090">
    <property type="entry name" value="PP_kinase_C"/>
    <property type="match status" value="1"/>
</dbReference>
<comment type="PTM">
    <text evidence="6 7">An intermediate of this reaction is the autophosphorylated ppk in which a phosphate is covalently linked to a histidine residue through a N-P bond.</text>
</comment>
<dbReference type="SUPFAM" id="SSF56024">
    <property type="entry name" value="Phospholipase D/nuclease"/>
    <property type="match status" value="2"/>
</dbReference>
<comment type="caution">
    <text evidence="12">The sequence shown here is derived from an EMBL/GenBank/DDBJ whole genome shotgun (WGS) entry which is preliminary data.</text>
</comment>
<keyword evidence="2 6" id="KW-0808">Transferase</keyword>
<evidence type="ECO:0000313" key="12">
    <source>
        <dbReference type="EMBL" id="EPF29860.1"/>
    </source>
</evidence>
<dbReference type="EC" id="2.7.4.1" evidence="6 7"/>
<dbReference type="EMBL" id="ATFE01000003">
    <property type="protein sequence ID" value="EPF29860.1"/>
    <property type="molecule type" value="Genomic_DNA"/>
</dbReference>
<dbReference type="AlphaFoldDB" id="A0AA87NTV4"/>
<dbReference type="CDD" id="cd09168">
    <property type="entry name" value="PLDc_PaPPK1_C2_like"/>
    <property type="match status" value="1"/>
</dbReference>
<feature type="domain" description="Polyphosphate kinase middle" evidence="8">
    <location>
        <begin position="119"/>
        <end position="329"/>
    </location>
</feature>
<feature type="domain" description="Polyphosphate kinase N-terminal" evidence="9">
    <location>
        <begin position="4"/>
        <end position="107"/>
    </location>
</feature>
<comment type="function">
    <text evidence="6 7">Catalyzes the reversible transfer of the terminal phosphate of ATP to form a long-chain polyphosphate (polyP).</text>
</comment>
<evidence type="ECO:0000313" key="13">
    <source>
        <dbReference type="Proteomes" id="UP000014634"/>
    </source>
</evidence>
<keyword evidence="6" id="KW-0460">Magnesium</keyword>
<feature type="domain" description="Polyphosphate kinase C-terminal" evidence="11">
    <location>
        <begin position="358"/>
        <end position="521"/>
    </location>
</feature>
<evidence type="ECO:0000259" key="11">
    <source>
        <dbReference type="Pfam" id="PF17941"/>
    </source>
</evidence>
<dbReference type="Gene3D" id="1.20.58.310">
    <property type="entry name" value="Polyphosphate kinase N-terminal domain"/>
    <property type="match status" value="1"/>
</dbReference>
<dbReference type="NCBIfam" id="TIGR03705">
    <property type="entry name" value="poly_P_kin"/>
    <property type="match status" value="1"/>
</dbReference>
<accession>A0AA87NTV4</accession>
<evidence type="ECO:0000259" key="10">
    <source>
        <dbReference type="Pfam" id="PF13090"/>
    </source>
</evidence>
<dbReference type="Pfam" id="PF17941">
    <property type="entry name" value="PP_kinase_C_1"/>
    <property type="match status" value="1"/>
</dbReference>
<dbReference type="InterPro" id="IPR003414">
    <property type="entry name" value="PP_kinase"/>
</dbReference>
<evidence type="ECO:0000256" key="5">
    <source>
        <dbReference type="ARBA" id="ARBA00022840"/>
    </source>
</evidence>
<dbReference type="PIRSF" id="PIRSF015589">
    <property type="entry name" value="PP_kinase"/>
    <property type="match status" value="1"/>
</dbReference>
<dbReference type="InterPro" id="IPR024953">
    <property type="entry name" value="PP_kinase_middle"/>
</dbReference>
<feature type="binding site" evidence="6">
    <location>
        <position position="590"/>
    </location>
    <ligand>
        <name>ATP</name>
        <dbReference type="ChEBI" id="CHEBI:30616"/>
    </ligand>
</feature>
<dbReference type="HAMAP" id="MF_00347">
    <property type="entry name" value="Polyphosphate_kinase"/>
    <property type="match status" value="1"/>
</dbReference>
<sequence>MMDYLNRELSWIDFNERVLAEACSSAVPLLERLKFIGIVSSNFDEFFMVRVAGLQELYKSGHPSDESGNLSVETLLKGIVQKTRRLFDIQEAVLNTEILPQLKTQGLIYRKPEECSKVQQCFLEDFFYRHLYPIIQPQLSDDEQALADSVANVRLHVGFLLSDDTGKQNRLAIIPVPEVPRFVFLSPDGGLASAKGEIDLSEEGATVLKDENEPPINGRKKSAKKVEFVLIDELIRYFGGAFFSGCRITGTGIFKINRSASMTVDDSSDDGFIEALEEVLIRRRYSFVVRMTSTHESSAFITRMSELFQLEKQDVYLSEAPIGLSSFAKITEINGFKRLRNEKWKHFAHPAFPSDGTLWDSIKARDILLHVPYQSYKPVIRLLSDAAEDPAVTSIRMTLYRTSKSSPVVRALVNAAKRGKQVTVFVELKARFDEERNLGWVKRLQKHGVRVVYDLPHLKVHAKLLLIMRREAHGEQGYVHLSTGNYNDTTARLYADISLFTVNPRMIADAHIIFSRLCGKYTQETPRYIITAPDALKRTLLEHIEREIDFARQHKPARIIAKMNSLSHPELIVAIYRASQAGVRIDLNVRGICMLIPGQRGISDNVRVVSIIDRYLEHSRIFYFENGGNPEWYLSSADWMPRNLERRVELLFPVLDKQNQLLLDYFFSVYFADNVKAFEMLPDGSWRRQTPQEGQPPVRAQEALHRFFEHKYFNGKTNYCPEGKK</sequence>
<dbReference type="Pfam" id="PF02503">
    <property type="entry name" value="PP_kinase"/>
    <property type="match status" value="1"/>
</dbReference>
<comment type="cofactor">
    <cofactor evidence="6">
        <name>Mg(2+)</name>
        <dbReference type="ChEBI" id="CHEBI:18420"/>
    </cofactor>
</comment>
<dbReference type="GO" id="GO:0006799">
    <property type="term" value="P:polyphosphate biosynthetic process"/>
    <property type="evidence" value="ECO:0007669"/>
    <property type="project" value="UniProtKB-UniRule"/>
</dbReference>
<dbReference type="InterPro" id="IPR036830">
    <property type="entry name" value="PP_kinase_middle_dom_sf"/>
</dbReference>
<dbReference type="Gene3D" id="3.30.1840.10">
    <property type="entry name" value="Polyphosphate kinase middle domain"/>
    <property type="match status" value="1"/>
</dbReference>
<dbReference type="Pfam" id="PF13089">
    <property type="entry name" value="PP_kinase_N"/>
    <property type="match status" value="1"/>
</dbReference>
<keyword evidence="3 6" id="KW-0547">Nucleotide-binding</keyword>
<protein>
    <recommendedName>
        <fullName evidence="6 7">Polyphosphate kinase</fullName>
        <ecNumber evidence="6 7">2.7.4.1</ecNumber>
    </recommendedName>
    <alternativeName>
        <fullName evidence="6">ATP-polyphosphate phosphotransferase</fullName>
    </alternativeName>
    <alternativeName>
        <fullName evidence="6">Polyphosphoric acid kinase</fullName>
    </alternativeName>
</protein>
<dbReference type="InterPro" id="IPR041108">
    <property type="entry name" value="PP_kinase_C_1"/>
</dbReference>
<evidence type="ECO:0000256" key="6">
    <source>
        <dbReference type="HAMAP-Rule" id="MF_00347"/>
    </source>
</evidence>
<keyword evidence="5 6" id="KW-0067">ATP-binding</keyword>
<evidence type="ECO:0000259" key="9">
    <source>
        <dbReference type="Pfam" id="PF13089"/>
    </source>
</evidence>
<keyword evidence="1 6" id="KW-0597">Phosphoprotein</keyword>
<evidence type="ECO:0000259" key="8">
    <source>
        <dbReference type="Pfam" id="PF02503"/>
    </source>
</evidence>
<dbReference type="PANTHER" id="PTHR30218">
    <property type="entry name" value="POLYPHOSPHATE KINASE"/>
    <property type="match status" value="1"/>
</dbReference>
<evidence type="ECO:0000256" key="7">
    <source>
        <dbReference type="RuleBase" id="RU003800"/>
    </source>
</evidence>
<keyword evidence="6" id="KW-0479">Metal-binding</keyword>
<evidence type="ECO:0000256" key="1">
    <source>
        <dbReference type="ARBA" id="ARBA00022553"/>
    </source>
</evidence>
<feature type="domain" description="Polyphosphate kinase C-terminal" evidence="10">
    <location>
        <begin position="530"/>
        <end position="701"/>
    </location>
</feature>
<evidence type="ECO:0000256" key="2">
    <source>
        <dbReference type="ARBA" id="ARBA00022679"/>
    </source>
</evidence>
<evidence type="ECO:0000256" key="3">
    <source>
        <dbReference type="ARBA" id="ARBA00022741"/>
    </source>
</evidence>
<organism evidence="12 13">
    <name type="scientific">Treponema medium ATCC 700293</name>
    <dbReference type="NCBI Taxonomy" id="1125700"/>
    <lineage>
        <taxon>Bacteria</taxon>
        <taxon>Pseudomonadati</taxon>
        <taxon>Spirochaetota</taxon>
        <taxon>Spirochaetia</taxon>
        <taxon>Spirochaetales</taxon>
        <taxon>Treponemataceae</taxon>
        <taxon>Treponema</taxon>
    </lineage>
</organism>
<feature type="active site" description="Phosphohistidine intermediate" evidence="6">
    <location>
        <position position="461"/>
    </location>
</feature>
<dbReference type="SUPFAM" id="SSF143724">
    <property type="entry name" value="PHP14-like"/>
    <property type="match status" value="2"/>
</dbReference>
<dbReference type="GO" id="GO:0005524">
    <property type="term" value="F:ATP binding"/>
    <property type="evidence" value="ECO:0007669"/>
    <property type="project" value="UniProtKB-KW"/>
</dbReference>
<comment type="similarity">
    <text evidence="6 7">Belongs to the polyphosphate kinase 1 (PPK1) family.</text>
</comment>
<keyword evidence="4 6" id="KW-0418">Kinase</keyword>
<dbReference type="GO" id="GO:0008976">
    <property type="term" value="F:polyphosphate kinase activity"/>
    <property type="evidence" value="ECO:0007669"/>
    <property type="project" value="UniProtKB-UniRule"/>
</dbReference>
<evidence type="ECO:0000256" key="4">
    <source>
        <dbReference type="ARBA" id="ARBA00022777"/>
    </source>
</evidence>
<feature type="binding site" evidence="6">
    <location>
        <position position="618"/>
    </location>
    <ligand>
        <name>ATP</name>
        <dbReference type="ChEBI" id="CHEBI:30616"/>
    </ligand>
</feature>
<dbReference type="PANTHER" id="PTHR30218:SF0">
    <property type="entry name" value="POLYPHOSPHATE KINASE"/>
    <property type="match status" value="1"/>
</dbReference>